<dbReference type="AlphaFoldDB" id="A0A835B1M0"/>
<dbReference type="Proteomes" id="UP000636709">
    <property type="component" value="Unassembled WGS sequence"/>
</dbReference>
<sequence length="52" mass="6045">MKAQLRVAVLRNYNKMCILSSLSYTLILMRMLYCLSRVLSVYSGSLMKKQLI</sequence>
<reference evidence="1" key="1">
    <citation type="submission" date="2020-07" db="EMBL/GenBank/DDBJ databases">
        <title>Genome sequence and genetic diversity analysis of an under-domesticated orphan crop, white fonio (Digitaria exilis).</title>
        <authorList>
            <person name="Bennetzen J.L."/>
            <person name="Chen S."/>
            <person name="Ma X."/>
            <person name="Wang X."/>
            <person name="Yssel A.E.J."/>
            <person name="Chaluvadi S.R."/>
            <person name="Johnson M."/>
            <person name="Gangashetty P."/>
            <person name="Hamidou F."/>
            <person name="Sanogo M.D."/>
            <person name="Zwaenepoel A."/>
            <person name="Wallace J."/>
            <person name="Van De Peer Y."/>
            <person name="Van Deynze A."/>
        </authorList>
    </citation>
    <scope>NUCLEOTIDE SEQUENCE</scope>
    <source>
        <tissue evidence="1">Leaves</tissue>
    </source>
</reference>
<protein>
    <submittedName>
        <fullName evidence="1">Uncharacterized protein</fullName>
    </submittedName>
</protein>
<dbReference type="EMBL" id="JACEFO010002193">
    <property type="protein sequence ID" value="KAF8674855.1"/>
    <property type="molecule type" value="Genomic_DNA"/>
</dbReference>
<evidence type="ECO:0000313" key="1">
    <source>
        <dbReference type="EMBL" id="KAF8674855.1"/>
    </source>
</evidence>
<evidence type="ECO:0000313" key="2">
    <source>
        <dbReference type="Proteomes" id="UP000636709"/>
    </source>
</evidence>
<proteinExistence type="predicted"/>
<dbReference type="OrthoDB" id="10594061at2759"/>
<accession>A0A835B1M0</accession>
<keyword evidence="2" id="KW-1185">Reference proteome</keyword>
<name>A0A835B1M0_9POAL</name>
<organism evidence="1 2">
    <name type="scientific">Digitaria exilis</name>
    <dbReference type="NCBI Taxonomy" id="1010633"/>
    <lineage>
        <taxon>Eukaryota</taxon>
        <taxon>Viridiplantae</taxon>
        <taxon>Streptophyta</taxon>
        <taxon>Embryophyta</taxon>
        <taxon>Tracheophyta</taxon>
        <taxon>Spermatophyta</taxon>
        <taxon>Magnoliopsida</taxon>
        <taxon>Liliopsida</taxon>
        <taxon>Poales</taxon>
        <taxon>Poaceae</taxon>
        <taxon>PACMAD clade</taxon>
        <taxon>Panicoideae</taxon>
        <taxon>Panicodae</taxon>
        <taxon>Paniceae</taxon>
        <taxon>Anthephorinae</taxon>
        <taxon>Digitaria</taxon>
    </lineage>
</organism>
<comment type="caution">
    <text evidence="1">The sequence shown here is derived from an EMBL/GenBank/DDBJ whole genome shotgun (WGS) entry which is preliminary data.</text>
</comment>
<gene>
    <name evidence="1" type="ORF">HU200_047986</name>
</gene>